<protein>
    <recommendedName>
        <fullName evidence="6">Serpin domain-containing protein</fullName>
    </recommendedName>
</protein>
<dbReference type="SMART" id="SM00093">
    <property type="entry name" value="SERPIN"/>
    <property type="match status" value="1"/>
</dbReference>
<dbReference type="PANTHER" id="PTHR11461:SF363">
    <property type="entry name" value="SERINE (OR CYSTEINE) PROTEINASE INHIBITOR, CLADE A (ALPHA-1 ANTIPROTEINASE, ANTITRYPSIN), MEMBER 1, LIKE PRECURSOR-RELATED"/>
    <property type="match status" value="1"/>
</dbReference>
<evidence type="ECO:0000256" key="1">
    <source>
        <dbReference type="ARBA" id="ARBA00009500"/>
    </source>
</evidence>
<evidence type="ECO:0000256" key="4">
    <source>
        <dbReference type="RuleBase" id="RU000411"/>
    </source>
</evidence>
<dbReference type="GO" id="GO:0004867">
    <property type="term" value="F:serine-type endopeptidase inhibitor activity"/>
    <property type="evidence" value="ECO:0007669"/>
    <property type="project" value="InterPro"/>
</dbReference>
<dbReference type="Ensembl" id="ENSPNAT00000086566.1">
    <property type="protein sequence ID" value="ENSPNAP00000060944.1"/>
    <property type="gene ID" value="ENSPNAG00000026669.2"/>
</dbReference>
<dbReference type="AlphaFoldDB" id="A0AAR2KEP6"/>
<dbReference type="SUPFAM" id="SSF56574">
    <property type="entry name" value="Serpins"/>
    <property type="match status" value="1"/>
</dbReference>
<accession>A0AAR2KEP6</accession>
<dbReference type="Gene3D" id="3.30.497.10">
    <property type="entry name" value="Antithrombin, subunit I, domain 2"/>
    <property type="match status" value="1"/>
</dbReference>
<dbReference type="InterPro" id="IPR042185">
    <property type="entry name" value="Serpin_sf_2"/>
</dbReference>
<dbReference type="PANTHER" id="PTHR11461">
    <property type="entry name" value="SERINE PROTEASE INHIBITOR, SERPIN"/>
    <property type="match status" value="1"/>
</dbReference>
<proteinExistence type="inferred from homology"/>
<evidence type="ECO:0000313" key="7">
    <source>
        <dbReference type="Ensembl" id="ENSPNAP00000060944.1"/>
    </source>
</evidence>
<reference evidence="7" key="2">
    <citation type="submission" date="2025-08" db="UniProtKB">
        <authorList>
            <consortium name="Ensembl"/>
        </authorList>
    </citation>
    <scope>IDENTIFICATION</scope>
</reference>
<evidence type="ECO:0000313" key="8">
    <source>
        <dbReference type="Proteomes" id="UP001501920"/>
    </source>
</evidence>
<comment type="similarity">
    <text evidence="1 4">Belongs to the serpin family.</text>
</comment>
<evidence type="ECO:0000256" key="5">
    <source>
        <dbReference type="SAM" id="MobiDB-lite"/>
    </source>
</evidence>
<reference evidence="7 8" key="1">
    <citation type="submission" date="2020-10" db="EMBL/GenBank/DDBJ databases">
        <title>Pygocentrus nattereri (red-bellied piranha) genome, fPygNat1, primary haplotype.</title>
        <authorList>
            <person name="Myers G."/>
            <person name="Meyer A."/>
            <person name="Karagic N."/>
            <person name="Pippel M."/>
            <person name="Winkler S."/>
            <person name="Tracey A."/>
            <person name="Wood J."/>
            <person name="Formenti G."/>
            <person name="Howe K."/>
            <person name="Fedrigo O."/>
            <person name="Jarvis E.D."/>
        </authorList>
    </citation>
    <scope>NUCLEOTIDE SEQUENCE [LARGE SCALE GENOMIC DNA]</scope>
</reference>
<dbReference type="FunFam" id="3.30.497.10:FF:000001">
    <property type="entry name" value="Serine protease inhibitor"/>
    <property type="match status" value="1"/>
</dbReference>
<sequence length="435" mass="49580">RCPAESSLHVSSLISLNNNNKHIKYITLNLHYINTSTCSIVQIQYKCVSLCPGDKMCGKISFCLLVSLLLTVSLAAPHDHEDHSADHDKHLHHGKDEPHPSHDGDDDFSRRLAPHNADFAFSLYKKLAAHPEYQGKNIFFSPLSISMALSMLALGAKGETHSQIFSTLGYSALTPDQVNEGYEHLLHMLGHSQDTMLLEAGSAVASREGFKPVDKFLKDAQHYYQGEAFSVDFSKPEVAVQEVNKYIAKKTKDMITDVVKSLDPDTVMMLINFIYFRGKWKKPFDIKYTKKAEFHVDENTSVTVDMMNKESYYEYYRDWKNFSSIIMVPYKGNTSMMIVLPDEGKMQELEKNINKEHLKQGCISFVYIRFYYEWVEKMCSEDIYIKINNTEEQRALVISRPGCCILFPIHGRSSYSLNGQSFGSYAPTATRCFLC</sequence>
<keyword evidence="3" id="KW-0325">Glycoprotein</keyword>
<dbReference type="FunFam" id="2.30.39.10:FF:000003">
    <property type="entry name" value="alpha-1-antitrypsin isoform X1"/>
    <property type="match status" value="1"/>
</dbReference>
<dbReference type="InterPro" id="IPR023796">
    <property type="entry name" value="Serpin_dom"/>
</dbReference>
<name>A0AAR2KEP6_PYGNA</name>
<dbReference type="InterPro" id="IPR036186">
    <property type="entry name" value="Serpin_sf"/>
</dbReference>
<reference evidence="7" key="3">
    <citation type="submission" date="2025-09" db="UniProtKB">
        <authorList>
            <consortium name="Ensembl"/>
        </authorList>
    </citation>
    <scope>IDENTIFICATION</scope>
</reference>
<dbReference type="Pfam" id="PF00079">
    <property type="entry name" value="Serpin"/>
    <property type="match status" value="1"/>
</dbReference>
<dbReference type="InterPro" id="IPR042178">
    <property type="entry name" value="Serpin_sf_1"/>
</dbReference>
<evidence type="ECO:0000256" key="3">
    <source>
        <dbReference type="ARBA" id="ARBA00023180"/>
    </source>
</evidence>
<organism evidence="7 8">
    <name type="scientific">Pygocentrus nattereri</name>
    <name type="common">Red-bellied piranha</name>
    <dbReference type="NCBI Taxonomy" id="42514"/>
    <lineage>
        <taxon>Eukaryota</taxon>
        <taxon>Metazoa</taxon>
        <taxon>Chordata</taxon>
        <taxon>Craniata</taxon>
        <taxon>Vertebrata</taxon>
        <taxon>Euteleostomi</taxon>
        <taxon>Actinopterygii</taxon>
        <taxon>Neopterygii</taxon>
        <taxon>Teleostei</taxon>
        <taxon>Ostariophysi</taxon>
        <taxon>Characiformes</taxon>
        <taxon>Characoidei</taxon>
        <taxon>Pygocentrus</taxon>
    </lineage>
</organism>
<dbReference type="InterPro" id="IPR000215">
    <property type="entry name" value="Serpin_fam"/>
</dbReference>
<keyword evidence="2" id="KW-0732">Signal</keyword>
<evidence type="ECO:0000256" key="2">
    <source>
        <dbReference type="ARBA" id="ARBA00022729"/>
    </source>
</evidence>
<dbReference type="Proteomes" id="UP001501920">
    <property type="component" value="Chromosome 4"/>
</dbReference>
<feature type="region of interest" description="Disordered" evidence="5">
    <location>
        <begin position="81"/>
        <end position="108"/>
    </location>
</feature>
<dbReference type="GO" id="GO:0005615">
    <property type="term" value="C:extracellular space"/>
    <property type="evidence" value="ECO:0007669"/>
    <property type="project" value="InterPro"/>
</dbReference>
<feature type="domain" description="Serpin" evidence="6">
    <location>
        <begin position="121"/>
        <end position="408"/>
    </location>
</feature>
<keyword evidence="8" id="KW-1185">Reference proteome</keyword>
<dbReference type="GeneTree" id="ENSGT00940000160877"/>
<evidence type="ECO:0000259" key="6">
    <source>
        <dbReference type="SMART" id="SM00093"/>
    </source>
</evidence>
<dbReference type="Gene3D" id="2.30.39.10">
    <property type="entry name" value="Alpha-1-antitrypsin, domain 1"/>
    <property type="match status" value="1"/>
</dbReference>